<accession>A0AAW1T1K8</accession>
<gene>
    <name evidence="2" type="ORF">WJX84_004865</name>
</gene>
<feature type="compositionally biased region" description="Low complexity" evidence="1">
    <location>
        <begin position="112"/>
        <end position="121"/>
    </location>
</feature>
<feature type="region of interest" description="Disordered" evidence="1">
    <location>
        <begin position="492"/>
        <end position="514"/>
    </location>
</feature>
<protein>
    <submittedName>
        <fullName evidence="2">Uncharacterized protein</fullName>
    </submittedName>
</protein>
<feature type="compositionally biased region" description="Basic and acidic residues" evidence="1">
    <location>
        <begin position="1"/>
        <end position="16"/>
    </location>
</feature>
<evidence type="ECO:0000256" key="1">
    <source>
        <dbReference type="SAM" id="MobiDB-lite"/>
    </source>
</evidence>
<sequence>MGHGRPELRTAGKLDETQPGAKSSTGRAEQGKAETLPSLPSQIAEQESDTAPARRPWPDASAHASKDQLAAGNHGPLGKLQQQASNLEPGDDTRTEAPCSAAATEVDEAQQRLRQTRTQLTSSEADEADLRSSAAMEVAQAHEQLELAQGQLDHGRDAAAESSSNDPSAAKDLPDPDQATLDDVPWHQDLASIRDAEAEGASMALVRSELEAARAEQEMLQRALSTAQADAQAAMRKLQAEREEAATTESARAAAAKDVTNVLAQLRTMRFEREEEQEWLRELQQSLAHAEARAASQEARASSLEAAAQASSSALQQLEARAAELQEQLLLQRGRSRWLWRKLQPVEAGSRLSEDDAAGAELQAVKQQLWQQTRHTASLQEQVQAVLAAQAGWNRAQEHAQAGRDPAFEEADTSQPKRAVTMEAAREAASSVLFPSNASGDDGITDVGGAAETPLDQLEIQLAQRRAAEARAEAAMLVETIEERALEAITNAEEEKKAQASKAKQADRRADEARAQAALLVETIEEQAQEASMPIHLE</sequence>
<feature type="region of interest" description="Disordered" evidence="1">
    <location>
        <begin position="290"/>
        <end position="316"/>
    </location>
</feature>
<reference evidence="2 3" key="1">
    <citation type="journal article" date="2024" name="Nat. Commun.">
        <title>Phylogenomics reveals the evolutionary origins of lichenization in chlorophyte algae.</title>
        <authorList>
            <person name="Puginier C."/>
            <person name="Libourel C."/>
            <person name="Otte J."/>
            <person name="Skaloud P."/>
            <person name="Haon M."/>
            <person name="Grisel S."/>
            <person name="Petersen M."/>
            <person name="Berrin J.G."/>
            <person name="Delaux P.M."/>
            <person name="Dal Grande F."/>
            <person name="Keller J."/>
        </authorList>
    </citation>
    <scope>NUCLEOTIDE SEQUENCE [LARGE SCALE GENOMIC DNA]</scope>
    <source>
        <strain evidence="2 3">SAG 2523</strain>
    </source>
</reference>
<proteinExistence type="predicted"/>
<comment type="caution">
    <text evidence="2">The sequence shown here is derived from an EMBL/GenBank/DDBJ whole genome shotgun (WGS) entry which is preliminary data.</text>
</comment>
<dbReference type="AlphaFoldDB" id="A0AAW1T1K8"/>
<evidence type="ECO:0000313" key="2">
    <source>
        <dbReference type="EMBL" id="KAK9862454.1"/>
    </source>
</evidence>
<evidence type="ECO:0000313" key="3">
    <source>
        <dbReference type="Proteomes" id="UP001485043"/>
    </source>
</evidence>
<organism evidence="2 3">
    <name type="scientific">Apatococcus fuscideae</name>
    <dbReference type="NCBI Taxonomy" id="2026836"/>
    <lineage>
        <taxon>Eukaryota</taxon>
        <taxon>Viridiplantae</taxon>
        <taxon>Chlorophyta</taxon>
        <taxon>core chlorophytes</taxon>
        <taxon>Trebouxiophyceae</taxon>
        <taxon>Chlorellales</taxon>
        <taxon>Chlorellaceae</taxon>
        <taxon>Apatococcus</taxon>
    </lineage>
</organism>
<keyword evidence="3" id="KW-1185">Reference proteome</keyword>
<dbReference type="EMBL" id="JALJOV010000604">
    <property type="protein sequence ID" value="KAK9862454.1"/>
    <property type="molecule type" value="Genomic_DNA"/>
</dbReference>
<dbReference type="Proteomes" id="UP001485043">
    <property type="component" value="Unassembled WGS sequence"/>
</dbReference>
<feature type="compositionally biased region" description="Basic and acidic residues" evidence="1">
    <location>
        <begin position="493"/>
        <end position="514"/>
    </location>
</feature>
<feature type="region of interest" description="Disordered" evidence="1">
    <location>
        <begin position="1"/>
        <end position="187"/>
    </location>
</feature>
<feature type="region of interest" description="Disordered" evidence="1">
    <location>
        <begin position="396"/>
        <end position="415"/>
    </location>
</feature>
<name>A0AAW1T1K8_9CHLO</name>